<keyword evidence="2" id="KW-0472">Membrane</keyword>
<keyword evidence="2" id="KW-1133">Transmembrane helix</keyword>
<organism evidence="3 4">
    <name type="scientific">Paramarasmius palmivorus</name>
    <dbReference type="NCBI Taxonomy" id="297713"/>
    <lineage>
        <taxon>Eukaryota</taxon>
        <taxon>Fungi</taxon>
        <taxon>Dikarya</taxon>
        <taxon>Basidiomycota</taxon>
        <taxon>Agaricomycotina</taxon>
        <taxon>Agaricomycetes</taxon>
        <taxon>Agaricomycetidae</taxon>
        <taxon>Agaricales</taxon>
        <taxon>Marasmiineae</taxon>
        <taxon>Marasmiaceae</taxon>
        <taxon>Paramarasmius</taxon>
    </lineage>
</organism>
<feature type="transmembrane region" description="Helical" evidence="2">
    <location>
        <begin position="16"/>
        <end position="38"/>
    </location>
</feature>
<comment type="caution">
    <text evidence="3">The sequence shown here is derived from an EMBL/GenBank/DDBJ whole genome shotgun (WGS) entry which is preliminary data.</text>
</comment>
<accession>A0AAW0AUK0</accession>
<reference evidence="3 4" key="1">
    <citation type="submission" date="2024-01" db="EMBL/GenBank/DDBJ databases">
        <title>A draft genome for a cacao thread blight-causing isolate of Paramarasmius palmivorus.</title>
        <authorList>
            <person name="Baruah I.K."/>
            <person name="Bukari Y."/>
            <person name="Amoako-Attah I."/>
            <person name="Meinhardt L.W."/>
            <person name="Bailey B.A."/>
            <person name="Cohen S.P."/>
        </authorList>
    </citation>
    <scope>NUCLEOTIDE SEQUENCE [LARGE SCALE GENOMIC DNA]</scope>
    <source>
        <strain evidence="3 4">GH-12</strain>
    </source>
</reference>
<keyword evidence="4" id="KW-1185">Reference proteome</keyword>
<dbReference type="Proteomes" id="UP001383192">
    <property type="component" value="Unassembled WGS sequence"/>
</dbReference>
<protein>
    <recommendedName>
        <fullName evidence="5">G protein-coupled receptor</fullName>
    </recommendedName>
</protein>
<gene>
    <name evidence="3" type="ORF">VNI00_018794</name>
</gene>
<feature type="region of interest" description="Disordered" evidence="1">
    <location>
        <begin position="193"/>
        <end position="219"/>
    </location>
</feature>
<evidence type="ECO:0000256" key="1">
    <source>
        <dbReference type="SAM" id="MobiDB-lite"/>
    </source>
</evidence>
<proteinExistence type="predicted"/>
<evidence type="ECO:0000313" key="3">
    <source>
        <dbReference type="EMBL" id="KAK7016807.1"/>
    </source>
</evidence>
<dbReference type="EMBL" id="JAYKXP010000273">
    <property type="protein sequence ID" value="KAK7016807.1"/>
    <property type="molecule type" value="Genomic_DNA"/>
</dbReference>
<sequence>MMIWRCYFVWGQRRKVIIVPAVLCAVNNVAAIVFVAYFHDSIGPILLNTGLLWPDWYLYTAFLSGTILTNLLLTLLIAGRIIYISREATRYVGKSHRNMYKTVVAITMESGLIYPTTLIIYIAFTVAGSELSFQPLVSPRSTTYSIFSTVAQYTLHQAAGIAPTLVIVRTSLGIAIEDTKSCITTFRAGQHDDTQVDIPQSQSTGGPVLDISRSNGPGN</sequence>
<feature type="transmembrane region" description="Helical" evidence="2">
    <location>
        <begin position="58"/>
        <end position="83"/>
    </location>
</feature>
<evidence type="ECO:0008006" key="5">
    <source>
        <dbReference type="Google" id="ProtNLM"/>
    </source>
</evidence>
<name>A0AAW0AUK0_9AGAR</name>
<dbReference type="AlphaFoldDB" id="A0AAW0AUK0"/>
<keyword evidence="2" id="KW-0812">Transmembrane</keyword>
<evidence type="ECO:0000256" key="2">
    <source>
        <dbReference type="SAM" id="Phobius"/>
    </source>
</evidence>
<feature type="transmembrane region" description="Helical" evidence="2">
    <location>
        <begin position="103"/>
        <end position="124"/>
    </location>
</feature>
<evidence type="ECO:0000313" key="4">
    <source>
        <dbReference type="Proteomes" id="UP001383192"/>
    </source>
</evidence>